<proteinExistence type="predicted"/>
<protein>
    <submittedName>
        <fullName evidence="1">Uncharacterized protein</fullName>
    </submittedName>
</protein>
<comment type="caution">
    <text evidence="1">The sequence shown here is derived from an EMBL/GenBank/DDBJ whole genome shotgun (WGS) entry which is preliminary data.</text>
</comment>
<name>A0A8J5EWL8_ZINOF</name>
<keyword evidence="2" id="KW-1185">Reference proteome</keyword>
<evidence type="ECO:0000313" key="1">
    <source>
        <dbReference type="EMBL" id="KAG6475781.1"/>
    </source>
</evidence>
<reference evidence="1 2" key="1">
    <citation type="submission" date="2020-08" db="EMBL/GenBank/DDBJ databases">
        <title>Plant Genome Project.</title>
        <authorList>
            <person name="Zhang R.-G."/>
        </authorList>
    </citation>
    <scope>NUCLEOTIDE SEQUENCE [LARGE SCALE GENOMIC DNA]</scope>
    <source>
        <tissue evidence="1">Rhizome</tissue>
    </source>
</reference>
<sequence length="159" mass="17744">MRSLPVAGGEASEKPQKAWILWCIHQSGNRNRDWKVELARGGRKGGKRKGRVVCFQVQGGEAFSILRRRLAFRHFNEIESLGIPDCCKELKARFKHIEYASFSTSFASANCFATGGSIVDAEIGTAELAVCDYELCVSKKSSDHDIDQSKADHEFYINV</sequence>
<dbReference type="EMBL" id="JACMSC010000018">
    <property type="protein sequence ID" value="KAG6475781.1"/>
    <property type="molecule type" value="Genomic_DNA"/>
</dbReference>
<evidence type="ECO:0000313" key="2">
    <source>
        <dbReference type="Proteomes" id="UP000734854"/>
    </source>
</evidence>
<gene>
    <name evidence="1" type="ORF">ZIOFF_065010</name>
</gene>
<organism evidence="1 2">
    <name type="scientific">Zingiber officinale</name>
    <name type="common">Ginger</name>
    <name type="synonym">Amomum zingiber</name>
    <dbReference type="NCBI Taxonomy" id="94328"/>
    <lineage>
        <taxon>Eukaryota</taxon>
        <taxon>Viridiplantae</taxon>
        <taxon>Streptophyta</taxon>
        <taxon>Embryophyta</taxon>
        <taxon>Tracheophyta</taxon>
        <taxon>Spermatophyta</taxon>
        <taxon>Magnoliopsida</taxon>
        <taxon>Liliopsida</taxon>
        <taxon>Zingiberales</taxon>
        <taxon>Zingiberaceae</taxon>
        <taxon>Zingiber</taxon>
    </lineage>
</organism>
<accession>A0A8J5EWL8</accession>
<dbReference type="AlphaFoldDB" id="A0A8J5EWL8"/>
<dbReference type="Proteomes" id="UP000734854">
    <property type="component" value="Unassembled WGS sequence"/>
</dbReference>